<keyword evidence="2" id="KW-1185">Reference proteome</keyword>
<dbReference type="EMBL" id="CAVNYO010000421">
    <property type="protein sequence ID" value="CAK5278411.1"/>
    <property type="molecule type" value="Genomic_DNA"/>
</dbReference>
<organism evidence="1 2">
    <name type="scientific">Mycena citricolor</name>
    <dbReference type="NCBI Taxonomy" id="2018698"/>
    <lineage>
        <taxon>Eukaryota</taxon>
        <taxon>Fungi</taxon>
        <taxon>Dikarya</taxon>
        <taxon>Basidiomycota</taxon>
        <taxon>Agaricomycotina</taxon>
        <taxon>Agaricomycetes</taxon>
        <taxon>Agaricomycetidae</taxon>
        <taxon>Agaricales</taxon>
        <taxon>Marasmiineae</taxon>
        <taxon>Mycenaceae</taxon>
        <taxon>Mycena</taxon>
    </lineage>
</organism>
<gene>
    <name evidence="1" type="ORF">MYCIT1_LOCUS27746</name>
</gene>
<dbReference type="Proteomes" id="UP001295794">
    <property type="component" value="Unassembled WGS sequence"/>
</dbReference>
<evidence type="ECO:0000313" key="2">
    <source>
        <dbReference type="Proteomes" id="UP001295794"/>
    </source>
</evidence>
<proteinExistence type="predicted"/>
<dbReference type="AlphaFoldDB" id="A0AAD2K5J3"/>
<sequence>ATTTFCILFLSRRVGNRLGFCDWPSHTIRRDSVSVRAILGASARDSSALSPQFSWKTKCCGSEAREVQQRSGLFSELMVANC</sequence>
<protein>
    <submittedName>
        <fullName evidence="1">Uncharacterized protein</fullName>
    </submittedName>
</protein>
<name>A0AAD2K5J3_9AGAR</name>
<feature type="non-terminal residue" evidence="1">
    <location>
        <position position="1"/>
    </location>
</feature>
<evidence type="ECO:0000313" key="1">
    <source>
        <dbReference type="EMBL" id="CAK5278411.1"/>
    </source>
</evidence>
<comment type="caution">
    <text evidence="1">The sequence shown here is derived from an EMBL/GenBank/DDBJ whole genome shotgun (WGS) entry which is preliminary data.</text>
</comment>
<accession>A0AAD2K5J3</accession>
<reference evidence="1" key="1">
    <citation type="submission" date="2023-11" db="EMBL/GenBank/DDBJ databases">
        <authorList>
            <person name="De Vega J J."/>
            <person name="De Vega J J."/>
        </authorList>
    </citation>
    <scope>NUCLEOTIDE SEQUENCE</scope>
</reference>